<reference evidence="1 2" key="1">
    <citation type="submission" date="2016-03" db="EMBL/GenBank/DDBJ databases">
        <title>EvidentialGene: Evidence-directed Construction of Genes on Genomes.</title>
        <authorList>
            <person name="Gilbert D.G."/>
            <person name="Choi J.-H."/>
            <person name="Mockaitis K."/>
            <person name="Colbourne J."/>
            <person name="Pfrender M."/>
        </authorList>
    </citation>
    <scope>NUCLEOTIDE SEQUENCE [LARGE SCALE GENOMIC DNA]</scope>
    <source>
        <strain evidence="1 2">Xinb3</strain>
        <tissue evidence="1">Complete organism</tissue>
    </source>
</reference>
<sequence length="64" mass="7586">MSYPSAMEFKFQMRNESTFLWLLNVNTDFLLSAKNAISGHNLFRFPYHQINQKFNYFSRGATLT</sequence>
<dbReference type="EMBL" id="LRGB01000770">
    <property type="protein sequence ID" value="KZS16034.1"/>
    <property type="molecule type" value="Genomic_DNA"/>
</dbReference>
<dbReference type="AlphaFoldDB" id="A0A0P6AC79"/>
<proteinExistence type="predicted"/>
<organism evidence="1 2">
    <name type="scientific">Daphnia magna</name>
    <dbReference type="NCBI Taxonomy" id="35525"/>
    <lineage>
        <taxon>Eukaryota</taxon>
        <taxon>Metazoa</taxon>
        <taxon>Ecdysozoa</taxon>
        <taxon>Arthropoda</taxon>
        <taxon>Crustacea</taxon>
        <taxon>Branchiopoda</taxon>
        <taxon>Diplostraca</taxon>
        <taxon>Cladocera</taxon>
        <taxon>Anomopoda</taxon>
        <taxon>Daphniidae</taxon>
        <taxon>Daphnia</taxon>
    </lineage>
</organism>
<accession>A0A0P6AC79</accession>
<dbReference type="Proteomes" id="UP000076858">
    <property type="component" value="Unassembled WGS sequence"/>
</dbReference>
<evidence type="ECO:0000313" key="1">
    <source>
        <dbReference type="EMBL" id="KZS16034.1"/>
    </source>
</evidence>
<name>A0A0P6AC79_9CRUS</name>
<protein>
    <submittedName>
        <fullName evidence="1">Uncharacterized protein</fullName>
    </submittedName>
</protein>
<comment type="caution">
    <text evidence="1">The sequence shown here is derived from an EMBL/GenBank/DDBJ whole genome shotgun (WGS) entry which is preliminary data.</text>
</comment>
<gene>
    <name evidence="1" type="ORF">APZ42_018291</name>
</gene>
<keyword evidence="2" id="KW-1185">Reference proteome</keyword>
<evidence type="ECO:0000313" key="2">
    <source>
        <dbReference type="Proteomes" id="UP000076858"/>
    </source>
</evidence>